<dbReference type="Proteomes" id="UP000256862">
    <property type="component" value="Chromosome CO2235"/>
</dbReference>
<dbReference type="EMBL" id="CP069812">
    <property type="protein sequence ID" value="QRQ95396.1"/>
    <property type="molecule type" value="Genomic_DNA"/>
</dbReference>
<dbReference type="OrthoDB" id="6169353at2"/>
<name>A0A976BFR4_9BURK</name>
<reference evidence="2 3" key="1">
    <citation type="submission" date="2018-01" db="EMBL/GenBank/DDBJ databases">
        <authorList>
            <person name="Clerissi C."/>
        </authorList>
    </citation>
    <scope>NUCLEOTIDE SEQUENCE [LARGE SCALE GENOMIC DNA]</scope>
    <source>
        <strain evidence="2">Cupriavidus oxalaticus LMG 2235</strain>
    </source>
</reference>
<evidence type="ECO:0000313" key="4">
    <source>
        <dbReference type="Proteomes" id="UP000623307"/>
    </source>
</evidence>
<dbReference type="EMBL" id="OGUS01000131">
    <property type="protein sequence ID" value="SPC17365.1"/>
    <property type="molecule type" value="Genomic_DNA"/>
</dbReference>
<dbReference type="RefSeq" id="WP_063238546.1">
    <property type="nucleotide sequence ID" value="NZ_CP069810.1"/>
</dbReference>
<sequence length="112" mass="12145">MDQIYSTRSGHRVSGAQFDSYHSLTDKELSASQQMVINAFDGAGAKLTREEISRRTNMKLSGVCGRVRELLDAKRLVVCGSIKDLYTGKPQELLKLAAEPSNTAPATTAATL</sequence>
<evidence type="ECO:0000313" key="2">
    <source>
        <dbReference type="EMBL" id="SPC17365.1"/>
    </source>
</evidence>
<proteinExistence type="predicted"/>
<reference evidence="1 4" key="2">
    <citation type="submission" date="2021-02" db="EMBL/GenBank/DDBJ databases">
        <title>Complete Genome Sequence of Cupriavidus oxalaticus Strain Ox1, a Soil Oxalate-Degrading Species.</title>
        <authorList>
            <person name="Palmieri F."/>
            <person name="Udriet P."/>
            <person name="Deuasquier M."/>
            <person name="Beaudoing E."/>
            <person name="Johnson S.L."/>
            <person name="Davenport K.W."/>
            <person name="Chain P.S."/>
            <person name="Bindschedler S."/>
            <person name="Junier P."/>
        </authorList>
    </citation>
    <scope>NUCLEOTIDE SEQUENCE [LARGE SCALE GENOMIC DNA]</scope>
    <source>
        <strain evidence="1 4">Ox1</strain>
    </source>
</reference>
<gene>
    <name evidence="2" type="ORF">CO2235_90239</name>
    <name evidence="1" type="ORF">JTE92_18250</name>
</gene>
<dbReference type="Proteomes" id="UP000623307">
    <property type="component" value="Chromosome 2"/>
</dbReference>
<dbReference type="AlphaFoldDB" id="A0A976BFR4"/>
<protein>
    <submittedName>
        <fullName evidence="1">MarR family transcriptional regulator</fullName>
    </submittedName>
</protein>
<organism evidence="2 3">
    <name type="scientific">Cupriavidus oxalaticus</name>
    <dbReference type="NCBI Taxonomy" id="96344"/>
    <lineage>
        <taxon>Bacteria</taxon>
        <taxon>Pseudomonadati</taxon>
        <taxon>Pseudomonadota</taxon>
        <taxon>Betaproteobacteria</taxon>
        <taxon>Burkholderiales</taxon>
        <taxon>Burkholderiaceae</taxon>
        <taxon>Cupriavidus</taxon>
    </lineage>
</organism>
<evidence type="ECO:0000313" key="1">
    <source>
        <dbReference type="EMBL" id="QRQ95396.1"/>
    </source>
</evidence>
<accession>A0A976BFR4</accession>
<evidence type="ECO:0000313" key="3">
    <source>
        <dbReference type="Proteomes" id="UP000256862"/>
    </source>
</evidence>
<dbReference type="GeneID" id="303491496"/>
<keyword evidence="4" id="KW-1185">Reference proteome</keyword>